<feature type="region of interest" description="Disordered" evidence="2">
    <location>
        <begin position="227"/>
        <end position="320"/>
    </location>
</feature>
<feature type="coiled-coil region" evidence="1">
    <location>
        <begin position="154"/>
        <end position="181"/>
    </location>
</feature>
<feature type="compositionally biased region" description="Polar residues" evidence="2">
    <location>
        <begin position="299"/>
        <end position="311"/>
    </location>
</feature>
<organism evidence="3 4">
    <name type="scientific">Rhizopus microsporus ATCC 52813</name>
    <dbReference type="NCBI Taxonomy" id="1340429"/>
    <lineage>
        <taxon>Eukaryota</taxon>
        <taxon>Fungi</taxon>
        <taxon>Fungi incertae sedis</taxon>
        <taxon>Mucoromycota</taxon>
        <taxon>Mucoromycotina</taxon>
        <taxon>Mucoromycetes</taxon>
        <taxon>Mucorales</taxon>
        <taxon>Mucorineae</taxon>
        <taxon>Rhizopodaceae</taxon>
        <taxon>Rhizopus</taxon>
    </lineage>
</organism>
<name>A0A2G4T2Y4_RHIZD</name>
<protein>
    <recommendedName>
        <fullName evidence="5">DNA repair protein XRCC4</fullName>
    </recommendedName>
</protein>
<proteinExistence type="predicted"/>
<reference evidence="3 4" key="1">
    <citation type="journal article" date="2016" name="Proc. Natl. Acad. Sci. U.S.A.">
        <title>Lipid metabolic changes in an early divergent fungus govern the establishment of a mutualistic symbiosis with endobacteria.</title>
        <authorList>
            <person name="Lastovetsky O.A."/>
            <person name="Gaspar M.L."/>
            <person name="Mondo S.J."/>
            <person name="LaButti K.M."/>
            <person name="Sandor L."/>
            <person name="Grigoriev I.V."/>
            <person name="Henry S.A."/>
            <person name="Pawlowska T.E."/>
        </authorList>
    </citation>
    <scope>NUCLEOTIDE SEQUENCE [LARGE SCALE GENOMIC DNA]</scope>
    <source>
        <strain evidence="3 4">ATCC 52813</strain>
    </source>
</reference>
<dbReference type="GeneID" id="35445719"/>
<dbReference type="AlphaFoldDB" id="A0A2G4T2Y4"/>
<evidence type="ECO:0000256" key="1">
    <source>
        <dbReference type="SAM" id="Coils"/>
    </source>
</evidence>
<feature type="compositionally biased region" description="Acidic residues" evidence="2">
    <location>
        <begin position="278"/>
        <end position="296"/>
    </location>
</feature>
<dbReference type="RefSeq" id="XP_023469089.1">
    <property type="nucleotide sequence ID" value="XM_023614730.1"/>
</dbReference>
<dbReference type="Proteomes" id="UP000242254">
    <property type="component" value="Unassembled WGS sequence"/>
</dbReference>
<dbReference type="EMBL" id="KZ303844">
    <property type="protein sequence ID" value="PHZ15381.1"/>
    <property type="molecule type" value="Genomic_DNA"/>
</dbReference>
<sequence length="387" mass="44785">MFYYFISTVKGNYYFQNEWIKDISDFNDFDEDTEYCIISMTTLPTKNEHWQCKVTRKIINQFHLNNIPQDKRTLVVNSALKGYRSLYGQELKWKVTRKEDDNCELSLLFSFDQELTSCLGSFMIYKVAPDQKESLQNSWMENSVRQCQDLFEINALLNTRLSDMEELYEEAKKSLVNIQARNAETYFTNLSKYTQLLNAKKLKIRKLLGVKEEQNVTIKHLQNNKRSNAELEYQQSQQSQSRRKRVKKTVEKKTVRTTSRSKAVERKSSLKPSGSLEDNQDDMDEDPSISDSNDEDLFTKTNSQLPSQTIADSPKEAAAEPEVPILDTENASIPMPSSNHLVSQQIDIVLSQSEALDEFNVDDLFNDTDEEEAALFTTAKKRPSFVK</sequence>
<evidence type="ECO:0008006" key="5">
    <source>
        <dbReference type="Google" id="ProtNLM"/>
    </source>
</evidence>
<evidence type="ECO:0000313" key="4">
    <source>
        <dbReference type="Proteomes" id="UP000242254"/>
    </source>
</evidence>
<evidence type="ECO:0000313" key="3">
    <source>
        <dbReference type="EMBL" id="PHZ15381.1"/>
    </source>
</evidence>
<evidence type="ECO:0000256" key="2">
    <source>
        <dbReference type="SAM" id="MobiDB-lite"/>
    </source>
</evidence>
<accession>A0A2G4T2Y4</accession>
<dbReference type="STRING" id="1340429.A0A2G4T2Y4"/>
<gene>
    <name evidence="3" type="ORF">RHIMIDRAFT_311439</name>
</gene>
<keyword evidence="1" id="KW-0175">Coiled coil</keyword>
<keyword evidence="4" id="KW-1185">Reference proteome</keyword>